<accession>A0A1S4D3P1</accession>
<name>A0A1S4D3P1_TOBAC</name>
<dbReference type="SMR" id="A0A1S4D3P1"/>
<dbReference type="Gene3D" id="1.10.260.40">
    <property type="entry name" value="lambda repressor-like DNA-binding domains"/>
    <property type="match status" value="2"/>
</dbReference>
<dbReference type="AlphaFoldDB" id="A0A1S4D3P1"/>
<evidence type="ECO:0000256" key="1">
    <source>
        <dbReference type="ARBA" id="ARBA00023125"/>
    </source>
</evidence>
<dbReference type="GO" id="GO:0005634">
    <property type="term" value="C:nucleus"/>
    <property type="evidence" value="ECO:0000318"/>
    <property type="project" value="GO_Central"/>
</dbReference>
<dbReference type="PANTHER" id="PTHR10245:SF122">
    <property type="entry name" value="MULTIPROTEIN-BRIDGING FACTOR 1C-LIKE"/>
    <property type="match status" value="1"/>
</dbReference>
<dbReference type="GO" id="GO:0003677">
    <property type="term" value="F:DNA binding"/>
    <property type="evidence" value="ECO:0007669"/>
    <property type="project" value="UniProtKB-KW"/>
</dbReference>
<gene>
    <name evidence="3" type="primary">LOC107825532</name>
</gene>
<keyword evidence="1" id="KW-0238">DNA-binding</keyword>
<sequence>MGICGSKKRPPPIIVNIHHNSTNHVIRNQNKPIKLKDSILQARNKKNLSQVQLAKKLNVKPQKIQEYESGKTIPSQVTISKLENILGVKLQDLYKTKLREDIKQARENMFMTQTQLAKKLKVKVQIIKDYENGKTIPKQNMISQLEKTLLLKLH</sequence>
<dbReference type="PANTHER" id="PTHR10245">
    <property type="entry name" value="ENDOTHELIAL DIFFERENTIATION-RELATED FACTOR 1 MULTIPROTEIN BRIDGING FACTOR 1"/>
    <property type="match status" value="1"/>
</dbReference>
<dbReference type="RefSeq" id="XP_016507894.1">
    <property type="nucleotide sequence ID" value="XM_016652408.1"/>
</dbReference>
<protein>
    <submittedName>
        <fullName evidence="3">Multiprotein-bridging factor 1c-like</fullName>
    </submittedName>
</protein>
<dbReference type="OrthoDB" id="10253401at2759"/>
<dbReference type="SMART" id="SM00530">
    <property type="entry name" value="HTH_XRE"/>
    <property type="match status" value="2"/>
</dbReference>
<dbReference type="InterPro" id="IPR001387">
    <property type="entry name" value="Cro/C1-type_HTH"/>
</dbReference>
<dbReference type="STRING" id="4097.A0A1S4D3P1"/>
<feature type="domain" description="HTH cro/C1-type" evidence="2">
    <location>
        <begin position="102"/>
        <end position="149"/>
    </location>
</feature>
<proteinExistence type="predicted"/>
<dbReference type="PROSITE" id="PS50943">
    <property type="entry name" value="HTH_CROC1"/>
    <property type="match status" value="2"/>
</dbReference>
<reference evidence="3" key="1">
    <citation type="submission" date="2025-08" db="UniProtKB">
        <authorList>
            <consortium name="RefSeq"/>
        </authorList>
    </citation>
    <scope>IDENTIFICATION</scope>
</reference>
<dbReference type="SUPFAM" id="SSF47413">
    <property type="entry name" value="lambda repressor-like DNA-binding domains"/>
    <property type="match status" value="2"/>
</dbReference>
<dbReference type="PaxDb" id="4097-A0A1S4D3P1"/>
<dbReference type="InterPro" id="IPR010982">
    <property type="entry name" value="Lambda_DNA-bd_dom_sf"/>
</dbReference>
<dbReference type="Pfam" id="PF01381">
    <property type="entry name" value="HTH_3"/>
    <property type="match status" value="2"/>
</dbReference>
<dbReference type="KEGG" id="nta:107825532"/>
<organism evidence="3">
    <name type="scientific">Nicotiana tabacum</name>
    <name type="common">Common tobacco</name>
    <dbReference type="NCBI Taxonomy" id="4097"/>
    <lineage>
        <taxon>Eukaryota</taxon>
        <taxon>Viridiplantae</taxon>
        <taxon>Streptophyta</taxon>
        <taxon>Embryophyta</taxon>
        <taxon>Tracheophyta</taxon>
        <taxon>Spermatophyta</taxon>
        <taxon>Magnoliopsida</taxon>
        <taxon>eudicotyledons</taxon>
        <taxon>Gunneridae</taxon>
        <taxon>Pentapetalae</taxon>
        <taxon>asterids</taxon>
        <taxon>lamiids</taxon>
        <taxon>Solanales</taxon>
        <taxon>Solanaceae</taxon>
        <taxon>Nicotianoideae</taxon>
        <taxon>Nicotianeae</taxon>
        <taxon>Nicotiana</taxon>
    </lineage>
</organism>
<feature type="domain" description="HTH cro/C1-type" evidence="2">
    <location>
        <begin position="39"/>
        <end position="93"/>
    </location>
</feature>
<dbReference type="CDD" id="cd00093">
    <property type="entry name" value="HTH_XRE"/>
    <property type="match status" value="2"/>
</dbReference>
<evidence type="ECO:0000259" key="2">
    <source>
        <dbReference type="PROSITE" id="PS50943"/>
    </source>
</evidence>
<evidence type="ECO:0000313" key="3">
    <source>
        <dbReference type="RefSeq" id="XP_016507894.1"/>
    </source>
</evidence>